<keyword evidence="1" id="KW-1133">Transmembrane helix</keyword>
<keyword evidence="1" id="KW-0472">Membrane</keyword>
<gene>
    <name evidence="4" type="ORF">A33Q_4653</name>
</gene>
<comment type="caution">
    <text evidence="4">The sequence shown here is derived from an EMBL/GenBank/DDBJ whole genome shotgun (WGS) entry which is preliminary data.</text>
</comment>
<evidence type="ECO:0000256" key="1">
    <source>
        <dbReference type="SAM" id="Phobius"/>
    </source>
</evidence>
<dbReference type="EMBL" id="ALWO02000054">
    <property type="protein sequence ID" value="EOZ91585.1"/>
    <property type="molecule type" value="Genomic_DNA"/>
</dbReference>
<dbReference type="Gene3D" id="3.55.50.30">
    <property type="match status" value="1"/>
</dbReference>
<keyword evidence="1" id="KW-0812">Transmembrane</keyword>
<dbReference type="Pfam" id="PF04773">
    <property type="entry name" value="FecR"/>
    <property type="match status" value="1"/>
</dbReference>
<dbReference type="PIRSF" id="PIRSF018266">
    <property type="entry name" value="FecR"/>
    <property type="match status" value="1"/>
</dbReference>
<dbReference type="STRING" id="1189612.A33Q_4653"/>
<evidence type="ECO:0000313" key="4">
    <source>
        <dbReference type="EMBL" id="EOZ91585.1"/>
    </source>
</evidence>
<proteinExistence type="predicted"/>
<accession>S2D3K2</accession>
<dbReference type="RefSeq" id="WP_009035489.1">
    <property type="nucleotide sequence ID" value="NZ_ALWO02000054.1"/>
</dbReference>
<reference evidence="4 5" key="1">
    <citation type="journal article" date="2013" name="Genome Announc.">
        <title>Draft Genome Sequence of Indibacter alkaliphilus Strain LW1T, Isolated from Lonar Lake, a Haloalkaline Lake in the Buldana District of Maharashtra, India.</title>
        <authorList>
            <person name="Singh A."/>
            <person name="Kumar Jangir P."/>
            <person name="Sharma R."/>
            <person name="Singh A."/>
            <person name="Kumar Pinnaka A."/>
            <person name="Shivaji S."/>
        </authorList>
    </citation>
    <scope>NUCLEOTIDE SEQUENCE [LARGE SCALE GENOMIC DNA]</scope>
    <source>
        <strain evidence="5">CCUG 57479 / KCTC 22604 / LW1</strain>
    </source>
</reference>
<dbReference type="Pfam" id="PF16344">
    <property type="entry name" value="FecR_C"/>
    <property type="match status" value="1"/>
</dbReference>
<dbReference type="Gene3D" id="2.60.120.1440">
    <property type="match status" value="1"/>
</dbReference>
<keyword evidence="5" id="KW-1185">Reference proteome</keyword>
<name>S2D3K2_INDAL</name>
<dbReference type="AlphaFoldDB" id="S2D3K2"/>
<protein>
    <submittedName>
        <fullName evidence="4">Anti-sigma factor</fullName>
    </submittedName>
</protein>
<dbReference type="OrthoDB" id="1452822at2"/>
<evidence type="ECO:0000259" key="3">
    <source>
        <dbReference type="Pfam" id="PF16344"/>
    </source>
</evidence>
<dbReference type="PANTHER" id="PTHR30273:SF2">
    <property type="entry name" value="PROTEIN FECR"/>
    <property type="match status" value="1"/>
</dbReference>
<feature type="domain" description="Protein FecR C-terminal" evidence="3">
    <location>
        <begin position="253"/>
        <end position="319"/>
    </location>
</feature>
<dbReference type="GO" id="GO:0016989">
    <property type="term" value="F:sigma factor antagonist activity"/>
    <property type="evidence" value="ECO:0007669"/>
    <property type="project" value="TreeGrafter"/>
</dbReference>
<dbReference type="InterPro" id="IPR006860">
    <property type="entry name" value="FecR"/>
</dbReference>
<sequence length="325" mass="36843">MKEKEPTYPKGLIAKLLRGESISREDLDTINEWYYSQEQNSSELNQDLPAIDKSEVLKNIHKKAGIENGKRRKSYYLYYTVAAAISLFLLVGSLYFSFLNNSQSSFEDAGVKSVITKSGERKKGILPDGSTVFLKENSMISYKEEFKEGRKVFLKGEAFFEVKRSSGEEFKVVGDFLETTVLGTEFLVSDKRNSSEMVLVKSGKVMVSQIKSQSERVILEKGQKARFSTKEGILKVSETSNDEKYFAWMDGTLVLDRAHVNDIAKELEAWFGIEVISEAEDTDCKVSGAYNKMNLTEILETINYSVNLNYEQNGEKLIIKSMKCK</sequence>
<organism evidence="4 5">
    <name type="scientific">Indibacter alkaliphilus (strain CCUG 57479 / KCTC 22604 / LW1)</name>
    <dbReference type="NCBI Taxonomy" id="1189612"/>
    <lineage>
        <taxon>Bacteria</taxon>
        <taxon>Pseudomonadati</taxon>
        <taxon>Bacteroidota</taxon>
        <taxon>Cytophagia</taxon>
        <taxon>Cytophagales</taxon>
        <taxon>Cyclobacteriaceae</taxon>
    </lineage>
</organism>
<evidence type="ECO:0000313" key="5">
    <source>
        <dbReference type="Proteomes" id="UP000006073"/>
    </source>
</evidence>
<dbReference type="InterPro" id="IPR012373">
    <property type="entry name" value="Ferrdict_sens_TM"/>
</dbReference>
<feature type="domain" description="FecR protein" evidence="2">
    <location>
        <begin position="114"/>
        <end position="205"/>
    </location>
</feature>
<dbReference type="Proteomes" id="UP000006073">
    <property type="component" value="Unassembled WGS sequence"/>
</dbReference>
<feature type="transmembrane region" description="Helical" evidence="1">
    <location>
        <begin position="76"/>
        <end position="98"/>
    </location>
</feature>
<evidence type="ECO:0000259" key="2">
    <source>
        <dbReference type="Pfam" id="PF04773"/>
    </source>
</evidence>
<dbReference type="eggNOG" id="COG3712">
    <property type="taxonomic scope" value="Bacteria"/>
</dbReference>
<dbReference type="PANTHER" id="PTHR30273">
    <property type="entry name" value="PERIPLASMIC SIGNAL SENSOR AND SIGMA FACTOR ACTIVATOR FECR-RELATED"/>
    <property type="match status" value="1"/>
</dbReference>
<dbReference type="InterPro" id="IPR032508">
    <property type="entry name" value="FecR_C"/>
</dbReference>